<comment type="pathway">
    <text evidence="2">Glycolipid biosynthesis; glycosylphosphatidylinositol-anchor biosynthesis.</text>
</comment>
<evidence type="ECO:0008006" key="12">
    <source>
        <dbReference type="Google" id="ProtNLM"/>
    </source>
</evidence>
<evidence type="ECO:0000256" key="9">
    <source>
        <dbReference type="SAM" id="Phobius"/>
    </source>
</evidence>
<evidence type="ECO:0000256" key="6">
    <source>
        <dbReference type="ARBA" id="ARBA00022824"/>
    </source>
</evidence>
<feature type="transmembrane region" description="Helical" evidence="9">
    <location>
        <begin position="337"/>
        <end position="353"/>
    </location>
</feature>
<dbReference type="AlphaFoldDB" id="A0AAN8RXX9"/>
<reference evidence="10 11" key="1">
    <citation type="submission" date="2023-10" db="EMBL/GenBank/DDBJ databases">
        <title>Genomes of two closely related lineages of the louse Polyplax serrata with different host specificities.</title>
        <authorList>
            <person name="Martinu J."/>
            <person name="Tarabai H."/>
            <person name="Stefka J."/>
            <person name="Hypsa V."/>
        </authorList>
    </citation>
    <scope>NUCLEOTIDE SEQUENCE [LARGE SCALE GENOMIC DNA]</scope>
    <source>
        <strain evidence="10">HR10_N</strain>
    </source>
</reference>
<evidence type="ECO:0000256" key="7">
    <source>
        <dbReference type="ARBA" id="ARBA00022989"/>
    </source>
</evidence>
<feature type="transmembrane region" description="Helical" evidence="9">
    <location>
        <begin position="181"/>
        <end position="205"/>
    </location>
</feature>
<accession>A0AAN8RXX9</accession>
<keyword evidence="4" id="KW-0337">GPI-anchor biosynthesis</keyword>
<protein>
    <recommendedName>
        <fullName evidence="12">Phosphatidylinositol glycan anchor biosynthesis class U protein</fullName>
    </recommendedName>
</protein>
<dbReference type="GO" id="GO:0016255">
    <property type="term" value="P:attachment of GPI anchor to protein"/>
    <property type="evidence" value="ECO:0007669"/>
    <property type="project" value="InterPro"/>
</dbReference>
<keyword evidence="5 9" id="KW-0812">Transmembrane</keyword>
<dbReference type="InterPro" id="IPR009600">
    <property type="entry name" value="PIG-U"/>
</dbReference>
<feature type="transmembrane region" description="Helical" evidence="9">
    <location>
        <begin position="383"/>
        <end position="403"/>
    </location>
</feature>
<proteinExistence type="inferred from homology"/>
<dbReference type="EMBL" id="JAWJWE010000009">
    <property type="protein sequence ID" value="KAK6631084.1"/>
    <property type="molecule type" value="Genomic_DNA"/>
</dbReference>
<evidence type="ECO:0000256" key="4">
    <source>
        <dbReference type="ARBA" id="ARBA00022502"/>
    </source>
</evidence>
<feature type="transmembrane region" description="Helical" evidence="9">
    <location>
        <begin position="307"/>
        <end position="330"/>
    </location>
</feature>
<keyword evidence="6" id="KW-0256">Endoplasmic reticulum</keyword>
<evidence type="ECO:0000256" key="8">
    <source>
        <dbReference type="ARBA" id="ARBA00023136"/>
    </source>
</evidence>
<dbReference type="GO" id="GO:0006506">
    <property type="term" value="P:GPI anchor biosynthetic process"/>
    <property type="evidence" value="ECO:0007669"/>
    <property type="project" value="UniProtKB-KW"/>
</dbReference>
<dbReference type="Proteomes" id="UP001372834">
    <property type="component" value="Unassembled WGS sequence"/>
</dbReference>
<organism evidence="10 11">
    <name type="scientific">Polyplax serrata</name>
    <name type="common">Common mouse louse</name>
    <dbReference type="NCBI Taxonomy" id="468196"/>
    <lineage>
        <taxon>Eukaryota</taxon>
        <taxon>Metazoa</taxon>
        <taxon>Ecdysozoa</taxon>
        <taxon>Arthropoda</taxon>
        <taxon>Hexapoda</taxon>
        <taxon>Insecta</taxon>
        <taxon>Pterygota</taxon>
        <taxon>Neoptera</taxon>
        <taxon>Paraneoptera</taxon>
        <taxon>Psocodea</taxon>
        <taxon>Troctomorpha</taxon>
        <taxon>Phthiraptera</taxon>
        <taxon>Anoplura</taxon>
        <taxon>Polyplacidae</taxon>
        <taxon>Polyplax</taxon>
    </lineage>
</organism>
<dbReference type="PANTHER" id="PTHR13121">
    <property type="entry name" value="GPI TRANSAMIDASE COMPONENT PIG-U"/>
    <property type="match status" value="1"/>
</dbReference>
<feature type="transmembrane region" description="Helical" evidence="9">
    <location>
        <begin position="108"/>
        <end position="128"/>
    </location>
</feature>
<keyword evidence="7 9" id="KW-1133">Transmembrane helix</keyword>
<evidence type="ECO:0000256" key="3">
    <source>
        <dbReference type="ARBA" id="ARBA00010026"/>
    </source>
</evidence>
<feature type="transmembrane region" description="Helical" evidence="9">
    <location>
        <begin position="252"/>
        <end position="271"/>
    </location>
</feature>
<feature type="transmembrane region" description="Helical" evidence="9">
    <location>
        <begin position="409"/>
        <end position="431"/>
    </location>
</feature>
<dbReference type="Pfam" id="PF06728">
    <property type="entry name" value="PIG-U"/>
    <property type="match status" value="1"/>
</dbReference>
<comment type="similarity">
    <text evidence="3">Belongs to the PIGU family.</text>
</comment>
<sequence>MSFHDLYTSTTYGKINRRLVRFLQNMLQPRKVSGIKYLLAVVIRFVLLHTNFRSSIQDRVEISTPLNSWKRLLEGIHLYNRDIDPYSGDLFHESPIILIICRFLLNHLGPFVEAVFVAMDVLVAYLLYKTAAMYISQIKNEEESKLKKGVFCKVSENLIVTEEDAQNIPAYVAHSYLFNPYIILNCAGLTTTNFSNLLLAGVFYSMVKRRQFICVLLLSLIAQQSFYLFTLLVPVCLQFYNFEKTKKCIFQILITFTVIFAGLLGLCYSISGSWKFIESTYGVILNVSDLTPNIGLFWYFFTEMFDHFRALFISALQINATVLYLFPLALHLRNEPIFLSFIIVALTAVFKSYPSLGDVGFYFSLLPIWKHLFFFMRQTFNITCLLIITSALGPTVWHLWIYAGSANANFFFGVTLAFAIAQIFLITDLLFARKKRTFALKIGLPDDSSGSTLVLD</sequence>
<name>A0AAN8RXX9_POLSC</name>
<dbReference type="PANTHER" id="PTHR13121:SF0">
    <property type="entry name" value="PHOSPHATIDYLINOSITOL GLYCAN ANCHOR BIOSYNTHESIS CLASS U PROTEIN"/>
    <property type="match status" value="1"/>
</dbReference>
<evidence type="ECO:0000313" key="11">
    <source>
        <dbReference type="Proteomes" id="UP001372834"/>
    </source>
</evidence>
<feature type="transmembrane region" description="Helical" evidence="9">
    <location>
        <begin position="283"/>
        <end position="301"/>
    </location>
</feature>
<comment type="subcellular location">
    <subcellularLocation>
        <location evidence="1">Endoplasmic reticulum membrane</location>
        <topology evidence="1">Multi-pass membrane protein</topology>
    </subcellularLocation>
</comment>
<dbReference type="GO" id="GO:0042765">
    <property type="term" value="C:GPI-anchor transamidase complex"/>
    <property type="evidence" value="ECO:0007669"/>
    <property type="project" value="InterPro"/>
</dbReference>
<evidence type="ECO:0000256" key="2">
    <source>
        <dbReference type="ARBA" id="ARBA00004687"/>
    </source>
</evidence>
<comment type="caution">
    <text evidence="10">The sequence shown here is derived from an EMBL/GenBank/DDBJ whole genome shotgun (WGS) entry which is preliminary data.</text>
</comment>
<feature type="transmembrane region" description="Helical" evidence="9">
    <location>
        <begin position="212"/>
        <end position="240"/>
    </location>
</feature>
<evidence type="ECO:0000313" key="10">
    <source>
        <dbReference type="EMBL" id="KAK6631084.1"/>
    </source>
</evidence>
<gene>
    <name evidence="10" type="ORF">RUM43_014180</name>
</gene>
<keyword evidence="8 9" id="KW-0472">Membrane</keyword>
<evidence type="ECO:0000256" key="1">
    <source>
        <dbReference type="ARBA" id="ARBA00004477"/>
    </source>
</evidence>
<evidence type="ECO:0000256" key="5">
    <source>
        <dbReference type="ARBA" id="ARBA00022692"/>
    </source>
</evidence>